<dbReference type="PANTHER" id="PTHR36766">
    <property type="entry name" value="PLANT BROAD-SPECTRUM MILDEW RESISTANCE PROTEIN RPW8"/>
    <property type="match status" value="1"/>
</dbReference>
<dbReference type="AlphaFoldDB" id="A0A7N2LBF9"/>
<dbReference type="OMA" id="IWIMEET"/>
<evidence type="ECO:0000259" key="9">
    <source>
        <dbReference type="Pfam" id="PF25019"/>
    </source>
</evidence>
<accession>A0A7N2LBF9</accession>
<evidence type="ECO:0000259" key="8">
    <source>
        <dbReference type="Pfam" id="PF23559"/>
    </source>
</evidence>
<dbReference type="InterPro" id="IPR041118">
    <property type="entry name" value="Rx_N"/>
</dbReference>
<keyword evidence="2" id="KW-0677">Repeat</keyword>
<dbReference type="Pfam" id="PF23559">
    <property type="entry name" value="WHD_DRP"/>
    <property type="match status" value="1"/>
</dbReference>
<evidence type="ECO:0000256" key="5">
    <source>
        <dbReference type="ARBA" id="ARBA00022840"/>
    </source>
</evidence>
<dbReference type="Gene3D" id="1.10.8.430">
    <property type="entry name" value="Helical domain of apoptotic protease-activating factors"/>
    <property type="match status" value="1"/>
</dbReference>
<evidence type="ECO:0000256" key="1">
    <source>
        <dbReference type="ARBA" id="ARBA00022614"/>
    </source>
</evidence>
<evidence type="ECO:0000259" key="7">
    <source>
        <dbReference type="Pfam" id="PF18052"/>
    </source>
</evidence>
<dbReference type="Gramene" id="QL04p008793:mrna">
    <property type="protein sequence ID" value="QL04p008793:mrna"/>
    <property type="gene ID" value="QL04p008793"/>
</dbReference>
<dbReference type="Gene3D" id="3.40.50.300">
    <property type="entry name" value="P-loop containing nucleotide triphosphate hydrolases"/>
    <property type="match status" value="1"/>
</dbReference>
<dbReference type="FunFam" id="3.40.50.300:FF:001091">
    <property type="entry name" value="Probable disease resistance protein At1g61300"/>
    <property type="match status" value="1"/>
</dbReference>
<dbReference type="InterPro" id="IPR002182">
    <property type="entry name" value="NB-ARC"/>
</dbReference>
<sequence length="1106" mass="127089">MAEERAEVVLFNVSAGIIEKAGNLTVQEIGLLWGVKHETQKLSKTVSAISAVLLDAEKKQWNSEVKQWLTTLKDPIYEADDLVDDIFTETSRLQRMTRNKTAKEVSIFFSKSNQLVYGHKMGHKVKAVREKLDAVAADRTFYLVEHLEETQVRNRARETHSFVGAEAVIGRENDKQAIIEILLDSNVEENVSILPIVGIGGLGKTTLAELVFNDEEFKKHFDQKFWVCVSDDFEVRVIVEKIMECAQNEKPRNLEMNTLVNELKKEIDGKRYLLVLDDVWNDNHEKWLSLKNILMSGAKGSRILVTVREERVANIVQTMKPYFLRGLSEHEVWLLFKKMAFENGEEPKNPIIKSIGMEIIEKCRGVPLAIRSIGSLLYFKNPEKDWLSFKDNELLKVTNILQTLKLSYDHLPSYLKQCFTYCCLFPKDYKIHKITLIKMWIAQGFIRSSSLDQCLEDIGHEYFMDLLWRSFFQEVEEDQRGNILQFKMHDLMYDLAKSIAASDSTISYLQEEDIHEKTLHVSFDKTILSSWGIPISSYEARRIRTFHLLGGSRYLDKRLDESTCDAIVSSFKFIRLLDLHDMKIESIPSSIGELRHLRYLDVSYNPIYMLPSSITRLHNLQTLRLFECNIKELPIDINKLVNLTHIDGELHLTHMPRGLGQLTKLQTLLQFVMSRNSSLDFKHHGGLKELNGLNKLRGTLEIKGLRHGKEAASESKDSNMKEKIHLQDLTLSWRKEEVDESNVGYNEESLEALLPHGPLSNLQLLYLNGYGGLRFPSAISSLSNLVEFSLYACNKCQHLPPLDQFHSLKTLYLYKMNDLEYISERENNGEFSDSSFLPSLEQLTIQHCPNLKGWWQRQRDSVEEFHNHSLPSFPHLSNLLIQECPKLISLPLFPYLEELVLDKCSLKPLEQTLRMEVINTETPKNLTSIAATSTSSSSTLAASSFIPLSKLKSMEIWIMEETLPKEMMCNLISLQDLTIHNCCGPLPLSRHLTALQYLTVGGSKEVDLTNDGDEMEWHGLQSLRHLHFLYLPNLATLPVGIQYLTSLQTLRIYGCRSLSAIPEWICNLTSLQTLRIWDCPILSKRCEREAGEDWSKIEHIPDLRID</sequence>
<feature type="domain" description="NB-ARC" evidence="6">
    <location>
        <begin position="172"/>
        <end position="343"/>
    </location>
</feature>
<keyword evidence="4" id="KW-0611">Plant defense</keyword>
<evidence type="ECO:0008006" key="12">
    <source>
        <dbReference type="Google" id="ProtNLM"/>
    </source>
</evidence>
<organism evidence="10 11">
    <name type="scientific">Quercus lobata</name>
    <name type="common">Valley oak</name>
    <dbReference type="NCBI Taxonomy" id="97700"/>
    <lineage>
        <taxon>Eukaryota</taxon>
        <taxon>Viridiplantae</taxon>
        <taxon>Streptophyta</taxon>
        <taxon>Embryophyta</taxon>
        <taxon>Tracheophyta</taxon>
        <taxon>Spermatophyta</taxon>
        <taxon>Magnoliopsida</taxon>
        <taxon>eudicotyledons</taxon>
        <taxon>Gunneridae</taxon>
        <taxon>Pentapetalae</taxon>
        <taxon>rosids</taxon>
        <taxon>fabids</taxon>
        <taxon>Fagales</taxon>
        <taxon>Fagaceae</taxon>
        <taxon>Quercus</taxon>
    </lineage>
</organism>
<dbReference type="InterPro" id="IPR032675">
    <property type="entry name" value="LRR_dom_sf"/>
</dbReference>
<feature type="domain" description="R13L1/DRL21-like LRR repeat region" evidence="9">
    <location>
        <begin position="687"/>
        <end position="816"/>
    </location>
</feature>
<dbReference type="Pfam" id="PF25019">
    <property type="entry name" value="LRR_R13L1-DRL21"/>
    <property type="match status" value="1"/>
</dbReference>
<keyword evidence="11" id="KW-1185">Reference proteome</keyword>
<dbReference type="FunFam" id="1.10.10.10:FF:000322">
    <property type="entry name" value="Probable disease resistance protein At1g63360"/>
    <property type="match status" value="1"/>
</dbReference>
<dbReference type="InterPro" id="IPR056789">
    <property type="entry name" value="LRR_R13L1-DRL21"/>
</dbReference>
<dbReference type="InterPro" id="IPR027417">
    <property type="entry name" value="P-loop_NTPase"/>
</dbReference>
<evidence type="ECO:0000259" key="6">
    <source>
        <dbReference type="Pfam" id="PF00931"/>
    </source>
</evidence>
<evidence type="ECO:0000313" key="10">
    <source>
        <dbReference type="EnsemblPlants" id="QL04p008793:mrna"/>
    </source>
</evidence>
<name>A0A7N2LBF9_QUELO</name>
<dbReference type="Pfam" id="PF18052">
    <property type="entry name" value="Rx_N"/>
    <property type="match status" value="1"/>
</dbReference>
<feature type="domain" description="Disease resistance N-terminal" evidence="7">
    <location>
        <begin position="17"/>
        <end position="100"/>
    </location>
</feature>
<dbReference type="Gene3D" id="3.80.10.10">
    <property type="entry name" value="Ribonuclease Inhibitor"/>
    <property type="match status" value="2"/>
</dbReference>
<dbReference type="Pfam" id="PF00931">
    <property type="entry name" value="NB-ARC"/>
    <property type="match status" value="1"/>
</dbReference>
<keyword evidence="1" id="KW-0433">Leucine-rich repeat</keyword>
<dbReference type="GO" id="GO:0043531">
    <property type="term" value="F:ADP binding"/>
    <property type="evidence" value="ECO:0007669"/>
    <property type="project" value="InterPro"/>
</dbReference>
<dbReference type="PRINTS" id="PR00364">
    <property type="entry name" value="DISEASERSIST"/>
</dbReference>
<dbReference type="InterPro" id="IPR058922">
    <property type="entry name" value="WHD_DRP"/>
</dbReference>
<evidence type="ECO:0000256" key="4">
    <source>
        <dbReference type="ARBA" id="ARBA00022821"/>
    </source>
</evidence>
<dbReference type="GO" id="GO:0051707">
    <property type="term" value="P:response to other organism"/>
    <property type="evidence" value="ECO:0007669"/>
    <property type="project" value="UniProtKB-ARBA"/>
</dbReference>
<dbReference type="InterPro" id="IPR036388">
    <property type="entry name" value="WH-like_DNA-bd_sf"/>
</dbReference>
<dbReference type="EMBL" id="LRBV02000004">
    <property type="status" value="NOT_ANNOTATED_CDS"/>
    <property type="molecule type" value="Genomic_DNA"/>
</dbReference>
<dbReference type="Gene3D" id="1.20.5.4130">
    <property type="match status" value="1"/>
</dbReference>
<reference evidence="10" key="2">
    <citation type="submission" date="2021-01" db="UniProtKB">
        <authorList>
            <consortium name="EnsemblPlants"/>
        </authorList>
    </citation>
    <scope>IDENTIFICATION</scope>
</reference>
<dbReference type="EnsemblPlants" id="QL04p008793:mrna">
    <property type="protein sequence ID" value="QL04p008793:mrna"/>
    <property type="gene ID" value="QL04p008793"/>
</dbReference>
<evidence type="ECO:0000256" key="2">
    <source>
        <dbReference type="ARBA" id="ARBA00022737"/>
    </source>
</evidence>
<dbReference type="SUPFAM" id="SSF52540">
    <property type="entry name" value="P-loop containing nucleoside triphosphate hydrolases"/>
    <property type="match status" value="1"/>
</dbReference>
<keyword evidence="5" id="KW-0067">ATP-binding</keyword>
<dbReference type="SUPFAM" id="SSF52058">
    <property type="entry name" value="L domain-like"/>
    <property type="match status" value="1"/>
</dbReference>
<dbReference type="Proteomes" id="UP000594261">
    <property type="component" value="Chromosome 4"/>
</dbReference>
<dbReference type="PANTHER" id="PTHR36766:SF38">
    <property type="entry name" value="DISEASE RESISTANCE PROTEIN RGA3"/>
    <property type="match status" value="1"/>
</dbReference>
<dbReference type="Gene3D" id="1.10.10.10">
    <property type="entry name" value="Winged helix-like DNA-binding domain superfamily/Winged helix DNA-binding domain"/>
    <property type="match status" value="1"/>
</dbReference>
<proteinExistence type="predicted"/>
<dbReference type="GO" id="GO:0005524">
    <property type="term" value="F:ATP binding"/>
    <property type="evidence" value="ECO:0007669"/>
    <property type="project" value="UniProtKB-KW"/>
</dbReference>
<keyword evidence="3" id="KW-0547">Nucleotide-binding</keyword>
<dbReference type="GO" id="GO:0006952">
    <property type="term" value="P:defense response"/>
    <property type="evidence" value="ECO:0007669"/>
    <property type="project" value="UniProtKB-KW"/>
</dbReference>
<dbReference type="InParanoid" id="A0A7N2LBF9"/>
<dbReference type="InterPro" id="IPR042197">
    <property type="entry name" value="Apaf_helical"/>
</dbReference>
<protein>
    <recommendedName>
        <fullName evidence="12">CC-NBS-LRR protein</fullName>
    </recommendedName>
</protein>
<feature type="domain" description="Disease resistance protein winged helix" evidence="8">
    <location>
        <begin position="424"/>
        <end position="496"/>
    </location>
</feature>
<reference evidence="10 11" key="1">
    <citation type="journal article" date="2016" name="G3 (Bethesda)">
        <title>First Draft Assembly and Annotation of the Genome of a California Endemic Oak Quercus lobata Nee (Fagaceae).</title>
        <authorList>
            <person name="Sork V.L."/>
            <person name="Fitz-Gibbon S.T."/>
            <person name="Puiu D."/>
            <person name="Crepeau M."/>
            <person name="Gugger P.F."/>
            <person name="Sherman R."/>
            <person name="Stevens K."/>
            <person name="Langley C.H."/>
            <person name="Pellegrini M."/>
            <person name="Salzberg S.L."/>
        </authorList>
    </citation>
    <scope>NUCLEOTIDE SEQUENCE [LARGE SCALE GENOMIC DNA]</scope>
    <source>
        <strain evidence="10 11">cv. SW786</strain>
    </source>
</reference>
<evidence type="ECO:0000313" key="11">
    <source>
        <dbReference type="Proteomes" id="UP000594261"/>
    </source>
</evidence>
<evidence type="ECO:0000256" key="3">
    <source>
        <dbReference type="ARBA" id="ARBA00022741"/>
    </source>
</evidence>